<keyword evidence="2" id="KW-1185">Reference proteome</keyword>
<protein>
    <submittedName>
        <fullName evidence="1">OsmC family protein</fullName>
    </submittedName>
</protein>
<comment type="caution">
    <text evidence="1">The sequence shown here is derived from an EMBL/GenBank/DDBJ whole genome shotgun (WGS) entry which is preliminary data.</text>
</comment>
<dbReference type="Proteomes" id="UP000812270">
    <property type="component" value="Unassembled WGS sequence"/>
</dbReference>
<sequence>MTASVIYEGNLRCKVTHNQSGTVIETDAPTDNKGKGERFSPTDTVCVALATCVVTTMGIKANEMGIVLDGTTIDIQKYMLADPRRIGKIDVTLKFPKTLNLSEKDITILERTGNNCPVAKSLSGELEQNITYVW</sequence>
<name>A0A9E2W9B5_9BACT</name>
<accession>A0A9E2W9B5</accession>
<reference evidence="1" key="1">
    <citation type="submission" date="2021-06" db="EMBL/GenBank/DDBJ databases">
        <authorList>
            <person name="Huq M.A."/>
        </authorList>
    </citation>
    <scope>NUCLEOTIDE SEQUENCE</scope>
    <source>
        <strain evidence="1">MAH-26</strain>
    </source>
</reference>
<evidence type="ECO:0000313" key="1">
    <source>
        <dbReference type="EMBL" id="MBV4359432.1"/>
    </source>
</evidence>
<evidence type="ECO:0000313" key="2">
    <source>
        <dbReference type="Proteomes" id="UP000812270"/>
    </source>
</evidence>
<dbReference type="InterPro" id="IPR003718">
    <property type="entry name" value="OsmC/Ohr_fam"/>
</dbReference>
<dbReference type="PANTHER" id="PTHR39624:SF2">
    <property type="entry name" value="OSMC-LIKE PROTEIN"/>
    <property type="match status" value="1"/>
</dbReference>
<gene>
    <name evidence="1" type="ORF">KTO63_19845</name>
</gene>
<dbReference type="PANTHER" id="PTHR39624">
    <property type="entry name" value="PROTEIN INVOLVED IN RIMO-MEDIATED BETA-METHYLTHIOLATION OF RIBOSOMAL PROTEIN S12 YCAO"/>
    <property type="match status" value="1"/>
</dbReference>
<dbReference type="EMBL" id="JAHSPG010000015">
    <property type="protein sequence ID" value="MBV4359432.1"/>
    <property type="molecule type" value="Genomic_DNA"/>
</dbReference>
<proteinExistence type="predicted"/>
<dbReference type="RefSeq" id="WP_217793577.1">
    <property type="nucleotide sequence ID" value="NZ_JAHSPG010000015.1"/>
</dbReference>
<dbReference type="Pfam" id="PF02566">
    <property type="entry name" value="OsmC"/>
    <property type="match status" value="1"/>
</dbReference>
<dbReference type="AlphaFoldDB" id="A0A9E2W9B5"/>
<organism evidence="1 2">
    <name type="scientific">Pinibacter aurantiacus</name>
    <dbReference type="NCBI Taxonomy" id="2851599"/>
    <lineage>
        <taxon>Bacteria</taxon>
        <taxon>Pseudomonadati</taxon>
        <taxon>Bacteroidota</taxon>
        <taxon>Chitinophagia</taxon>
        <taxon>Chitinophagales</taxon>
        <taxon>Chitinophagaceae</taxon>
        <taxon>Pinibacter</taxon>
    </lineage>
</organism>